<reference evidence="4 6" key="1">
    <citation type="journal article" date="2019" name="Sci. Rep.">
        <title>Orb-weaving spider Araneus ventricosus genome elucidates the spidroin gene catalogue.</title>
        <authorList>
            <person name="Kono N."/>
            <person name="Nakamura H."/>
            <person name="Ohtoshi R."/>
            <person name="Moran D.A.P."/>
            <person name="Shinohara A."/>
            <person name="Yoshida Y."/>
            <person name="Fujiwara M."/>
            <person name="Mori M."/>
            <person name="Tomita M."/>
            <person name="Arakawa K."/>
        </authorList>
    </citation>
    <scope>NUCLEOTIDE SEQUENCE [LARGE SCALE GENOMIC DNA]</scope>
</reference>
<organism evidence="4 6">
    <name type="scientific">Araneus ventricosus</name>
    <name type="common">Orbweaver spider</name>
    <name type="synonym">Epeira ventricosa</name>
    <dbReference type="NCBI Taxonomy" id="182803"/>
    <lineage>
        <taxon>Eukaryota</taxon>
        <taxon>Metazoa</taxon>
        <taxon>Ecdysozoa</taxon>
        <taxon>Arthropoda</taxon>
        <taxon>Chelicerata</taxon>
        <taxon>Arachnida</taxon>
        <taxon>Araneae</taxon>
        <taxon>Araneomorphae</taxon>
        <taxon>Entelegynae</taxon>
        <taxon>Araneoidea</taxon>
        <taxon>Araneidae</taxon>
        <taxon>Araneus</taxon>
    </lineage>
</organism>
<evidence type="ECO:0000313" key="6">
    <source>
        <dbReference type="Proteomes" id="UP000499080"/>
    </source>
</evidence>
<dbReference type="EMBL" id="BGPR01056012">
    <property type="protein sequence ID" value="GBO32537.1"/>
    <property type="molecule type" value="Genomic_DNA"/>
</dbReference>
<evidence type="ECO:0000313" key="4">
    <source>
        <dbReference type="EMBL" id="GBO32532.1"/>
    </source>
</evidence>
<evidence type="ECO:0000313" key="2">
    <source>
        <dbReference type="EMBL" id="GBO32528.1"/>
    </source>
</evidence>
<keyword evidence="6" id="KW-1185">Reference proteome</keyword>
<dbReference type="EMBL" id="BGPR01056008">
    <property type="protein sequence ID" value="GBO32532.1"/>
    <property type="molecule type" value="Genomic_DNA"/>
</dbReference>
<feature type="region of interest" description="Disordered" evidence="1">
    <location>
        <begin position="102"/>
        <end position="127"/>
    </location>
</feature>
<accession>A0A4Y2W688</accession>
<name>A0A4Y2W688_ARAVE</name>
<evidence type="ECO:0000313" key="5">
    <source>
        <dbReference type="EMBL" id="GBO32537.1"/>
    </source>
</evidence>
<dbReference type="Proteomes" id="UP000499080">
    <property type="component" value="Unassembled WGS sequence"/>
</dbReference>
<dbReference type="EMBL" id="BGPR01056006">
    <property type="protein sequence ID" value="GBO32528.1"/>
    <property type="molecule type" value="Genomic_DNA"/>
</dbReference>
<sequence>MFKCGKTITHIPAIKLYNERLHYNRSLRYLGLYFDPNLPFMPHLKEFDDEIISFNERLSRIARDASGLSPEIVKQIYLSVKEKIILYGVQIWYRNMQLEFSSEPKPSGIPDRAARSGPAQHDSTSQH</sequence>
<proteinExistence type="predicted"/>
<dbReference type="EMBL" id="BGPR01056007">
    <property type="protein sequence ID" value="GBO32530.1"/>
    <property type="molecule type" value="Genomic_DNA"/>
</dbReference>
<dbReference type="AlphaFoldDB" id="A0A4Y2W688"/>
<protein>
    <submittedName>
        <fullName evidence="4">Uncharacterized protein</fullName>
    </submittedName>
</protein>
<gene>
    <name evidence="2" type="ORF">AVEN_114294_1</name>
    <name evidence="3" type="ORF">AVEN_119411_1</name>
    <name evidence="4" type="ORF">AVEN_159745_1</name>
    <name evidence="5" type="ORF">AVEN_215977_1</name>
</gene>
<evidence type="ECO:0000256" key="1">
    <source>
        <dbReference type="SAM" id="MobiDB-lite"/>
    </source>
</evidence>
<comment type="caution">
    <text evidence="4">The sequence shown here is derived from an EMBL/GenBank/DDBJ whole genome shotgun (WGS) entry which is preliminary data.</text>
</comment>
<evidence type="ECO:0000313" key="3">
    <source>
        <dbReference type="EMBL" id="GBO32530.1"/>
    </source>
</evidence>